<feature type="signal peptide" evidence="2">
    <location>
        <begin position="1"/>
        <end position="18"/>
    </location>
</feature>
<sequence length="188" mass="21528">MKKLLCIFVLSFISIAFAEDASNPYDLKLAITRNGDRFQLSASYVVPITACEAFAFITDYEGAKIFPGVVESQVLSRSGNRVRVSRLLEERILFIPFEMRSELEYTELSNRALLFEQLSGDNKYYKGSWRLLPDKGFTTLKYEAQIEPNSLMPSTVVEYFIKNMVRRQFEVMAEIVTIKGPSYARACK</sequence>
<evidence type="ECO:0000313" key="4">
    <source>
        <dbReference type="EMBL" id="QKM61408.1"/>
    </source>
</evidence>
<evidence type="ECO:0000259" key="3">
    <source>
        <dbReference type="Pfam" id="PF03364"/>
    </source>
</evidence>
<dbReference type="KEGG" id="pard:DN92_10420"/>
<reference evidence="4 5" key="1">
    <citation type="submission" date="2018-04" db="EMBL/GenBank/DDBJ databases">
        <title>Polynucleobacter sp. UK-Long2-W17 genome.</title>
        <authorList>
            <person name="Hahn M.W."/>
        </authorList>
    </citation>
    <scope>NUCLEOTIDE SEQUENCE [LARGE SCALE GENOMIC DNA]</scope>
    <source>
        <strain evidence="4 5">UK-Long2-W17</strain>
    </source>
</reference>
<dbReference type="SUPFAM" id="SSF55961">
    <property type="entry name" value="Bet v1-like"/>
    <property type="match status" value="1"/>
</dbReference>
<dbReference type="Pfam" id="PF03364">
    <property type="entry name" value="Polyketide_cyc"/>
    <property type="match status" value="1"/>
</dbReference>
<proteinExistence type="inferred from homology"/>
<accession>A0A6M9PPW2</accession>
<dbReference type="InterPro" id="IPR005031">
    <property type="entry name" value="COQ10_START"/>
</dbReference>
<dbReference type="InterPro" id="IPR023393">
    <property type="entry name" value="START-like_dom_sf"/>
</dbReference>
<gene>
    <name evidence="4" type="ORF">DN92_10420</name>
</gene>
<dbReference type="RefSeq" id="WP_173961170.1">
    <property type="nucleotide sequence ID" value="NZ_CBCSCC010000001.1"/>
</dbReference>
<keyword evidence="5" id="KW-1185">Reference proteome</keyword>
<dbReference type="Proteomes" id="UP000501090">
    <property type="component" value="Chromosome"/>
</dbReference>
<dbReference type="PANTHER" id="PTHR34060:SF2">
    <property type="entry name" value="OS03G0837900 PROTEIN"/>
    <property type="match status" value="1"/>
</dbReference>
<dbReference type="AlphaFoldDB" id="A0A6M9PPW2"/>
<evidence type="ECO:0000313" key="5">
    <source>
        <dbReference type="Proteomes" id="UP000501090"/>
    </source>
</evidence>
<protein>
    <submittedName>
        <fullName evidence="4">Cyclase/dehydrase</fullName>
    </submittedName>
</protein>
<feature type="domain" description="Coenzyme Q-binding protein COQ10 START" evidence="3">
    <location>
        <begin position="46"/>
        <end position="168"/>
    </location>
</feature>
<keyword evidence="2" id="KW-0732">Signal</keyword>
<dbReference type="Gene3D" id="3.30.530.20">
    <property type="match status" value="1"/>
</dbReference>
<feature type="chain" id="PRO_5026861879" evidence="2">
    <location>
        <begin position="19"/>
        <end position="188"/>
    </location>
</feature>
<comment type="similarity">
    <text evidence="1">Belongs to the ribosome association toxin RatA family.</text>
</comment>
<organism evidence="4 5">
    <name type="scientific">Polynucleobacter arcticus</name>
    <dbReference type="NCBI Taxonomy" id="1743165"/>
    <lineage>
        <taxon>Bacteria</taxon>
        <taxon>Pseudomonadati</taxon>
        <taxon>Pseudomonadota</taxon>
        <taxon>Betaproteobacteria</taxon>
        <taxon>Burkholderiales</taxon>
        <taxon>Burkholderiaceae</taxon>
        <taxon>Polynucleobacter</taxon>
    </lineage>
</organism>
<evidence type="ECO:0000256" key="2">
    <source>
        <dbReference type="SAM" id="SignalP"/>
    </source>
</evidence>
<dbReference type="PANTHER" id="PTHR34060">
    <property type="entry name" value="POLYKETIDE CYCLASE / DEHYDRASE AND LIPID TRANSPORT PROTEIN"/>
    <property type="match status" value="1"/>
</dbReference>
<name>A0A6M9PPW2_9BURK</name>
<evidence type="ECO:0000256" key="1">
    <source>
        <dbReference type="ARBA" id="ARBA00008918"/>
    </source>
</evidence>
<dbReference type="EMBL" id="CP028940">
    <property type="protein sequence ID" value="QKM61408.1"/>
    <property type="molecule type" value="Genomic_DNA"/>
</dbReference>